<dbReference type="Pfam" id="PF07963">
    <property type="entry name" value="N_methyl"/>
    <property type="match status" value="1"/>
</dbReference>
<keyword evidence="3" id="KW-1185">Reference proteome</keyword>
<evidence type="ECO:0000313" key="3">
    <source>
        <dbReference type="Proteomes" id="UP000235162"/>
    </source>
</evidence>
<dbReference type="InterPro" id="IPR031982">
    <property type="entry name" value="PilE-like"/>
</dbReference>
<keyword evidence="1" id="KW-1133">Transmembrane helix</keyword>
<name>A0AAP8SLJ5_9GAMM</name>
<keyword evidence="1" id="KW-0812">Transmembrane</keyword>
<dbReference type="SUPFAM" id="SSF54523">
    <property type="entry name" value="Pili subunits"/>
    <property type="match status" value="1"/>
</dbReference>
<dbReference type="Gene3D" id="3.30.700.10">
    <property type="entry name" value="Glycoprotein, Type 4 Pilin"/>
    <property type="match status" value="1"/>
</dbReference>
<comment type="caution">
    <text evidence="2">The sequence shown here is derived from an EMBL/GenBank/DDBJ whole genome shotgun (WGS) entry which is preliminary data.</text>
</comment>
<evidence type="ECO:0000256" key="1">
    <source>
        <dbReference type="SAM" id="Phobius"/>
    </source>
</evidence>
<reference evidence="2 3" key="1">
    <citation type="submission" date="2018-01" db="EMBL/GenBank/DDBJ databases">
        <title>The draft genome sequence of Halioglobus japonicus S1-36.</title>
        <authorList>
            <person name="Du Z.-J."/>
            <person name="Shi M.-J."/>
        </authorList>
    </citation>
    <scope>NUCLEOTIDE SEQUENCE [LARGE SCALE GENOMIC DNA]</scope>
    <source>
        <strain evidence="2 3">S1-36</strain>
    </source>
</reference>
<dbReference type="Proteomes" id="UP000235162">
    <property type="component" value="Unassembled WGS sequence"/>
</dbReference>
<keyword evidence="1" id="KW-0472">Membrane</keyword>
<protein>
    <submittedName>
        <fullName evidence="2">Prepilin-type N-terminal cleavage/methylation domain-containing protein</fullName>
    </submittedName>
</protein>
<dbReference type="InterPro" id="IPR012902">
    <property type="entry name" value="N_methyl_site"/>
</dbReference>
<dbReference type="InterPro" id="IPR045584">
    <property type="entry name" value="Pilin-like"/>
</dbReference>
<dbReference type="Pfam" id="PF16732">
    <property type="entry name" value="ComP_DUS"/>
    <property type="match status" value="1"/>
</dbReference>
<dbReference type="NCBIfam" id="TIGR02532">
    <property type="entry name" value="IV_pilin_GFxxxE"/>
    <property type="match status" value="1"/>
</dbReference>
<dbReference type="EMBL" id="PKUR01000006">
    <property type="protein sequence ID" value="PLW84645.1"/>
    <property type="molecule type" value="Genomic_DNA"/>
</dbReference>
<dbReference type="AlphaFoldDB" id="A0AAP8SLJ5"/>
<proteinExistence type="predicted"/>
<accession>A0AAP8SLJ5</accession>
<sequence length="149" mass="16784">MGQPVRLQLGFSLLELLIALVITAILMTIALPAYRHIQIRSHRVIGIAVLQDLAARQERFWLEHRRYALSLVELGLVEDYFIDGGANLVRPSQAVYRVELKISEGDFLAVAAWPQNDQRLDRQCGILTLGRDGQRSVSGELAAHPQQCW</sequence>
<dbReference type="GO" id="GO:0043683">
    <property type="term" value="P:type IV pilus assembly"/>
    <property type="evidence" value="ECO:0007669"/>
    <property type="project" value="InterPro"/>
</dbReference>
<gene>
    <name evidence="2" type="ORF">C0029_18060</name>
</gene>
<organism evidence="2 3">
    <name type="scientific">Halioglobus japonicus</name>
    <dbReference type="NCBI Taxonomy" id="930805"/>
    <lineage>
        <taxon>Bacteria</taxon>
        <taxon>Pseudomonadati</taxon>
        <taxon>Pseudomonadota</taxon>
        <taxon>Gammaproteobacteria</taxon>
        <taxon>Cellvibrionales</taxon>
        <taxon>Halieaceae</taxon>
        <taxon>Halioglobus</taxon>
    </lineage>
</organism>
<evidence type="ECO:0000313" key="2">
    <source>
        <dbReference type="EMBL" id="PLW84645.1"/>
    </source>
</evidence>
<feature type="transmembrane region" description="Helical" evidence="1">
    <location>
        <begin position="12"/>
        <end position="34"/>
    </location>
</feature>